<accession>A0A3E0WLL7</accession>
<evidence type="ECO:0000313" key="1">
    <source>
        <dbReference type="EMBL" id="RFA33852.1"/>
    </source>
</evidence>
<name>A0A3E0WLL7_9BACI</name>
<dbReference type="RefSeq" id="WP_116278806.1">
    <property type="nucleotide sequence ID" value="NZ_NFZX01000030.1"/>
</dbReference>
<protein>
    <submittedName>
        <fullName evidence="1">Uncharacterized protein</fullName>
    </submittedName>
</protein>
<dbReference type="AlphaFoldDB" id="A0A3E0WLL7"/>
<sequence length="138" mass="15175">MASPVKWLLGSVAVIVLVLSVAYASSMQNQTTRTTADIDVLADTVSAGVLRAKTDEEGETKGSYVDKDELIANLTAEVVSVQKTHPYDITLDYLFLDRNGKVTKEESSITGIQFRVQYVNEEGEVKGTAERRLSINQY</sequence>
<organism evidence="1 2">
    <name type="scientific">Virgibacillus dokdonensis</name>
    <dbReference type="NCBI Taxonomy" id="302167"/>
    <lineage>
        <taxon>Bacteria</taxon>
        <taxon>Bacillati</taxon>
        <taxon>Bacillota</taxon>
        <taxon>Bacilli</taxon>
        <taxon>Bacillales</taxon>
        <taxon>Bacillaceae</taxon>
        <taxon>Virgibacillus</taxon>
    </lineage>
</organism>
<dbReference type="Proteomes" id="UP000256488">
    <property type="component" value="Unassembled WGS sequence"/>
</dbReference>
<comment type="caution">
    <text evidence="1">The sequence shown here is derived from an EMBL/GenBank/DDBJ whole genome shotgun (WGS) entry which is preliminary data.</text>
</comment>
<gene>
    <name evidence="1" type="ORF">CAI16_13435</name>
</gene>
<reference evidence="1 2" key="1">
    <citation type="submission" date="2017-05" db="EMBL/GenBank/DDBJ databases">
        <title>Virgibacillus sp. AK90 isolated from a saltern of Kakinada, India.</title>
        <authorList>
            <person name="Gupta V."/>
            <person name="Sidhu C."/>
            <person name="Korpole S."/>
            <person name="Pinnaka A.K."/>
        </authorList>
    </citation>
    <scope>NUCLEOTIDE SEQUENCE [LARGE SCALE GENOMIC DNA]</scope>
    <source>
        <strain evidence="1 2">AK90</strain>
    </source>
</reference>
<proteinExistence type="predicted"/>
<evidence type="ECO:0000313" key="2">
    <source>
        <dbReference type="Proteomes" id="UP000256488"/>
    </source>
</evidence>
<dbReference type="EMBL" id="NFZX01000030">
    <property type="protein sequence ID" value="RFA33852.1"/>
    <property type="molecule type" value="Genomic_DNA"/>
</dbReference>